<sequence>MSLAFKSGWKLFIKRRAAEDLNSLPKSVQKRIIEKMRFFISQDDPVKFAKKLKRPKRGQYRFRIGDHRVIFDVGQGKEIIILKIAKRDEIYR</sequence>
<dbReference type="PANTHER" id="PTHR35601">
    <property type="entry name" value="TOXIN RELE"/>
    <property type="match status" value="1"/>
</dbReference>
<comment type="caution">
    <text evidence="3">The sequence shown here is derived from an EMBL/GenBank/DDBJ whole genome shotgun (WGS) entry which is preliminary data.</text>
</comment>
<accession>A0A1F8FUE2</accession>
<keyword evidence="2" id="KW-1277">Toxin-antitoxin system</keyword>
<dbReference type="SUPFAM" id="SSF143011">
    <property type="entry name" value="RelE-like"/>
    <property type="match status" value="1"/>
</dbReference>
<dbReference type="STRING" id="1802685.A3C88_02285"/>
<dbReference type="Gene3D" id="3.30.2310.20">
    <property type="entry name" value="RelE-like"/>
    <property type="match status" value="1"/>
</dbReference>
<evidence type="ECO:0000256" key="2">
    <source>
        <dbReference type="ARBA" id="ARBA00022649"/>
    </source>
</evidence>
<dbReference type="Proteomes" id="UP000178117">
    <property type="component" value="Unassembled WGS sequence"/>
</dbReference>
<organism evidence="3 4">
    <name type="scientific">Candidatus Yanofskybacteria bacterium RIFCSPHIGHO2_02_FULL_50_12</name>
    <dbReference type="NCBI Taxonomy" id="1802685"/>
    <lineage>
        <taxon>Bacteria</taxon>
        <taxon>Candidatus Yanofskyibacteriota</taxon>
    </lineage>
</organism>
<protein>
    <recommendedName>
        <fullName evidence="5">Type II toxin-antitoxin system RelE/ParE family toxin</fullName>
    </recommendedName>
</protein>
<dbReference type="InterPro" id="IPR035093">
    <property type="entry name" value="RelE/ParE_toxin_dom_sf"/>
</dbReference>
<evidence type="ECO:0000313" key="4">
    <source>
        <dbReference type="Proteomes" id="UP000178117"/>
    </source>
</evidence>
<dbReference type="InterPro" id="IPR007712">
    <property type="entry name" value="RelE/ParE_toxin"/>
</dbReference>
<dbReference type="Pfam" id="PF05016">
    <property type="entry name" value="ParE_toxin"/>
    <property type="match status" value="1"/>
</dbReference>
<name>A0A1F8FUE2_9BACT</name>
<reference evidence="3 4" key="1">
    <citation type="journal article" date="2016" name="Nat. Commun.">
        <title>Thousands of microbial genomes shed light on interconnected biogeochemical processes in an aquifer system.</title>
        <authorList>
            <person name="Anantharaman K."/>
            <person name="Brown C.T."/>
            <person name="Hug L.A."/>
            <person name="Sharon I."/>
            <person name="Castelle C.J."/>
            <person name="Probst A.J."/>
            <person name="Thomas B.C."/>
            <person name="Singh A."/>
            <person name="Wilkins M.J."/>
            <person name="Karaoz U."/>
            <person name="Brodie E.L."/>
            <person name="Williams K.H."/>
            <person name="Hubbard S.S."/>
            <person name="Banfield J.F."/>
        </authorList>
    </citation>
    <scope>NUCLEOTIDE SEQUENCE [LARGE SCALE GENOMIC DNA]</scope>
</reference>
<dbReference type="PANTHER" id="PTHR35601:SF1">
    <property type="entry name" value="TOXIN RELE"/>
    <property type="match status" value="1"/>
</dbReference>
<dbReference type="EMBL" id="MGJZ01000028">
    <property type="protein sequence ID" value="OGN16645.1"/>
    <property type="molecule type" value="Genomic_DNA"/>
</dbReference>
<dbReference type="AlphaFoldDB" id="A0A1F8FUE2"/>
<evidence type="ECO:0000313" key="3">
    <source>
        <dbReference type="EMBL" id="OGN16645.1"/>
    </source>
</evidence>
<comment type="similarity">
    <text evidence="1">Belongs to the RelE toxin family.</text>
</comment>
<proteinExistence type="inferred from homology"/>
<evidence type="ECO:0000256" key="1">
    <source>
        <dbReference type="ARBA" id="ARBA00006226"/>
    </source>
</evidence>
<gene>
    <name evidence="3" type="ORF">A3C88_02285</name>
</gene>
<evidence type="ECO:0008006" key="5">
    <source>
        <dbReference type="Google" id="ProtNLM"/>
    </source>
</evidence>